<comment type="caution">
    <text evidence="1">The sequence shown here is derived from an EMBL/GenBank/DDBJ whole genome shotgun (WGS) entry which is preliminary data.</text>
</comment>
<gene>
    <name evidence="1" type="ORF">BT67DRAFT_445117</name>
</gene>
<name>A0AAN6UE26_9PEZI</name>
<evidence type="ECO:0000313" key="2">
    <source>
        <dbReference type="Proteomes" id="UP001304895"/>
    </source>
</evidence>
<dbReference type="EMBL" id="MU853429">
    <property type="protein sequence ID" value="KAK4130964.1"/>
    <property type="molecule type" value="Genomic_DNA"/>
</dbReference>
<proteinExistence type="predicted"/>
<organism evidence="1 2">
    <name type="scientific">Trichocladium antarcticum</name>
    <dbReference type="NCBI Taxonomy" id="1450529"/>
    <lineage>
        <taxon>Eukaryota</taxon>
        <taxon>Fungi</taxon>
        <taxon>Dikarya</taxon>
        <taxon>Ascomycota</taxon>
        <taxon>Pezizomycotina</taxon>
        <taxon>Sordariomycetes</taxon>
        <taxon>Sordariomycetidae</taxon>
        <taxon>Sordariales</taxon>
        <taxon>Chaetomiaceae</taxon>
        <taxon>Trichocladium</taxon>
    </lineage>
</organism>
<protein>
    <submittedName>
        <fullName evidence="1">Uncharacterized protein</fullName>
    </submittedName>
</protein>
<keyword evidence="2" id="KW-1185">Reference proteome</keyword>
<dbReference type="AlphaFoldDB" id="A0AAN6UE26"/>
<reference evidence="1" key="2">
    <citation type="submission" date="2023-05" db="EMBL/GenBank/DDBJ databases">
        <authorList>
            <consortium name="Lawrence Berkeley National Laboratory"/>
            <person name="Steindorff A."/>
            <person name="Hensen N."/>
            <person name="Bonometti L."/>
            <person name="Westerberg I."/>
            <person name="Brannstrom I.O."/>
            <person name="Guillou S."/>
            <person name="Cros-Aarteil S."/>
            <person name="Calhoun S."/>
            <person name="Haridas S."/>
            <person name="Kuo A."/>
            <person name="Mondo S."/>
            <person name="Pangilinan J."/>
            <person name="Riley R."/>
            <person name="Labutti K."/>
            <person name="Andreopoulos B."/>
            <person name="Lipzen A."/>
            <person name="Chen C."/>
            <person name="Yanf M."/>
            <person name="Daum C."/>
            <person name="Ng V."/>
            <person name="Clum A."/>
            <person name="Ohm R."/>
            <person name="Martin F."/>
            <person name="Silar P."/>
            <person name="Natvig D."/>
            <person name="Lalanne C."/>
            <person name="Gautier V."/>
            <person name="Ament-Velasquez S.L."/>
            <person name="Kruys A."/>
            <person name="Hutchinson M.I."/>
            <person name="Powell A.J."/>
            <person name="Barry K."/>
            <person name="Miller A.N."/>
            <person name="Grigoriev I.V."/>
            <person name="Debuchy R."/>
            <person name="Gladieux P."/>
            <person name="Thoren M.H."/>
            <person name="Johannesson H."/>
        </authorList>
    </citation>
    <scope>NUCLEOTIDE SEQUENCE</scope>
    <source>
        <strain evidence="1">CBS 123565</strain>
    </source>
</reference>
<evidence type="ECO:0000313" key="1">
    <source>
        <dbReference type="EMBL" id="KAK4130964.1"/>
    </source>
</evidence>
<accession>A0AAN6UE26</accession>
<dbReference type="Proteomes" id="UP001304895">
    <property type="component" value="Unassembled WGS sequence"/>
</dbReference>
<reference evidence="1" key="1">
    <citation type="journal article" date="2023" name="Mol. Phylogenet. Evol.">
        <title>Genome-scale phylogeny and comparative genomics of the fungal order Sordariales.</title>
        <authorList>
            <person name="Hensen N."/>
            <person name="Bonometti L."/>
            <person name="Westerberg I."/>
            <person name="Brannstrom I.O."/>
            <person name="Guillou S."/>
            <person name="Cros-Aarteil S."/>
            <person name="Calhoun S."/>
            <person name="Haridas S."/>
            <person name="Kuo A."/>
            <person name="Mondo S."/>
            <person name="Pangilinan J."/>
            <person name="Riley R."/>
            <person name="LaButti K."/>
            <person name="Andreopoulos B."/>
            <person name="Lipzen A."/>
            <person name="Chen C."/>
            <person name="Yan M."/>
            <person name="Daum C."/>
            <person name="Ng V."/>
            <person name="Clum A."/>
            <person name="Steindorff A."/>
            <person name="Ohm R.A."/>
            <person name="Martin F."/>
            <person name="Silar P."/>
            <person name="Natvig D.O."/>
            <person name="Lalanne C."/>
            <person name="Gautier V."/>
            <person name="Ament-Velasquez S.L."/>
            <person name="Kruys A."/>
            <person name="Hutchinson M.I."/>
            <person name="Powell A.J."/>
            <person name="Barry K."/>
            <person name="Miller A.N."/>
            <person name="Grigoriev I.V."/>
            <person name="Debuchy R."/>
            <person name="Gladieux P."/>
            <person name="Hiltunen Thoren M."/>
            <person name="Johannesson H."/>
        </authorList>
    </citation>
    <scope>NUCLEOTIDE SEQUENCE</scope>
    <source>
        <strain evidence="1">CBS 123565</strain>
    </source>
</reference>
<sequence>MVVIDGLFGLVWVGSRQLRVWLGYGGLGWSMDMLVVLLDIVVVRAVGCIGRYIGRAMPRMWGHRYDGTTHVSSCLYMPVLKVVDRDHNAAKDDRQGV</sequence>